<gene>
    <name evidence="3" type="ORF">Pmar_PMAR029241</name>
</gene>
<dbReference type="GeneID" id="9060137"/>
<dbReference type="OMA" id="WDEANHE"/>
<evidence type="ECO:0000256" key="1">
    <source>
        <dbReference type="SAM" id="MobiDB-lite"/>
    </source>
</evidence>
<feature type="region of interest" description="Disordered" evidence="1">
    <location>
        <begin position="127"/>
        <end position="165"/>
    </location>
</feature>
<evidence type="ECO:0000256" key="2">
    <source>
        <dbReference type="SAM" id="SignalP"/>
    </source>
</evidence>
<name>C5KML9_PERM5</name>
<dbReference type="RefSeq" id="XP_002782382.1">
    <property type="nucleotide sequence ID" value="XM_002782336.1"/>
</dbReference>
<evidence type="ECO:0000313" key="3">
    <source>
        <dbReference type="EMBL" id="EER14177.1"/>
    </source>
</evidence>
<dbReference type="AlphaFoldDB" id="C5KML9"/>
<protein>
    <submittedName>
        <fullName evidence="3">Uncharacterized protein</fullName>
    </submittedName>
</protein>
<reference evidence="3 4" key="1">
    <citation type="submission" date="2008-07" db="EMBL/GenBank/DDBJ databases">
        <authorList>
            <person name="El-Sayed N."/>
            <person name="Caler E."/>
            <person name="Inman J."/>
            <person name="Amedeo P."/>
            <person name="Hass B."/>
            <person name="Wortman J."/>
        </authorList>
    </citation>
    <scope>NUCLEOTIDE SEQUENCE [LARGE SCALE GENOMIC DNA]</scope>
    <source>
        <strain evidence="4">ATCC 50983 / TXsc</strain>
    </source>
</reference>
<accession>C5KML9</accession>
<proteinExistence type="predicted"/>
<dbReference type="OrthoDB" id="10361263at2759"/>
<keyword evidence="2" id="KW-0732">Signal</keyword>
<organism evidence="4">
    <name type="scientific">Perkinsus marinus (strain ATCC 50983 / TXsc)</name>
    <dbReference type="NCBI Taxonomy" id="423536"/>
    <lineage>
        <taxon>Eukaryota</taxon>
        <taxon>Sar</taxon>
        <taxon>Alveolata</taxon>
        <taxon>Perkinsozoa</taxon>
        <taxon>Perkinsea</taxon>
        <taxon>Perkinsida</taxon>
        <taxon>Perkinsidae</taxon>
        <taxon>Perkinsus</taxon>
    </lineage>
</organism>
<feature type="compositionally biased region" description="Basic and acidic residues" evidence="1">
    <location>
        <begin position="148"/>
        <end position="165"/>
    </location>
</feature>
<feature type="signal peptide" evidence="2">
    <location>
        <begin position="1"/>
        <end position="18"/>
    </location>
</feature>
<keyword evidence="4" id="KW-1185">Reference proteome</keyword>
<dbReference type="InParanoid" id="C5KML9"/>
<sequence>MCKPLLVVIPLLFTTTLSLLTPKVVGSYRSKSGLFFGCYIGFNATHVYFVESPNGGSPMPDAMYHIWRYTPTPSGDIMLWDEANHEVWPEELRLSIGPTNRKVTLKTPEGSFDFLWMNYVPTLSRRRPQVREDPEVETSPKPWGSPEEMERGRRDFAMLRDKTTL</sequence>
<feature type="chain" id="PRO_5002952774" evidence="2">
    <location>
        <begin position="19"/>
        <end position="165"/>
    </location>
</feature>
<dbReference type="EMBL" id="GG674496">
    <property type="protein sequence ID" value="EER14177.1"/>
    <property type="molecule type" value="Genomic_DNA"/>
</dbReference>
<evidence type="ECO:0000313" key="4">
    <source>
        <dbReference type="Proteomes" id="UP000007800"/>
    </source>
</evidence>
<dbReference type="Proteomes" id="UP000007800">
    <property type="component" value="Unassembled WGS sequence"/>
</dbReference>